<accession>A0AAW0IP45</accession>
<keyword evidence="1" id="KW-0732">Signal</keyword>
<dbReference type="PANTHER" id="PTHR47976">
    <property type="entry name" value="G-TYPE LECTIN S-RECEPTOR-LIKE SERINE/THREONINE-PROTEIN KINASE SD2-5"/>
    <property type="match status" value="1"/>
</dbReference>
<keyword evidence="2" id="KW-1015">Disulfide bond</keyword>
<protein>
    <submittedName>
        <fullName evidence="3">G-type lectin s-receptor-like serine/threonine-protein kinase lecrk2</fullName>
    </submittedName>
</protein>
<gene>
    <name evidence="3" type="primary">LECRK2_15</name>
    <name evidence="3" type="ORF">CFP56_000583</name>
</gene>
<dbReference type="InterPro" id="IPR036426">
    <property type="entry name" value="Bulb-type_lectin_dom_sf"/>
</dbReference>
<organism evidence="3 4">
    <name type="scientific">Quercus suber</name>
    <name type="common">Cork oak</name>
    <dbReference type="NCBI Taxonomy" id="58331"/>
    <lineage>
        <taxon>Eukaryota</taxon>
        <taxon>Viridiplantae</taxon>
        <taxon>Streptophyta</taxon>
        <taxon>Embryophyta</taxon>
        <taxon>Tracheophyta</taxon>
        <taxon>Spermatophyta</taxon>
        <taxon>Magnoliopsida</taxon>
        <taxon>eudicotyledons</taxon>
        <taxon>Gunneridae</taxon>
        <taxon>Pentapetalae</taxon>
        <taxon>rosids</taxon>
        <taxon>fabids</taxon>
        <taxon>Fagales</taxon>
        <taxon>Fagaceae</taxon>
        <taxon>Quercus</taxon>
    </lineage>
</organism>
<comment type="caution">
    <text evidence="3">The sequence shown here is derived from an EMBL/GenBank/DDBJ whole genome shotgun (WGS) entry which is preliminary data.</text>
</comment>
<dbReference type="Proteomes" id="UP000237347">
    <property type="component" value="Unassembled WGS sequence"/>
</dbReference>
<dbReference type="EMBL" id="PKMF04000951">
    <property type="protein sequence ID" value="KAK7816250.1"/>
    <property type="molecule type" value="Genomic_DNA"/>
</dbReference>
<dbReference type="AlphaFoldDB" id="A0AAW0IP45"/>
<evidence type="ECO:0000256" key="2">
    <source>
        <dbReference type="ARBA" id="ARBA00023157"/>
    </source>
</evidence>
<dbReference type="GO" id="GO:0016301">
    <property type="term" value="F:kinase activity"/>
    <property type="evidence" value="ECO:0007669"/>
    <property type="project" value="UniProtKB-KW"/>
</dbReference>
<evidence type="ECO:0000256" key="1">
    <source>
        <dbReference type="ARBA" id="ARBA00022729"/>
    </source>
</evidence>
<evidence type="ECO:0000313" key="3">
    <source>
        <dbReference type="EMBL" id="KAK7816250.1"/>
    </source>
</evidence>
<proteinExistence type="predicted"/>
<dbReference type="Gene3D" id="2.90.10.10">
    <property type="entry name" value="Bulb-type lectin domain"/>
    <property type="match status" value="1"/>
</dbReference>
<dbReference type="SUPFAM" id="SSF51110">
    <property type="entry name" value="alpha-D-mannose-specific plant lectins"/>
    <property type="match status" value="1"/>
</dbReference>
<sequence>MLQVWAADVAASGVNYVSMLNTGNFVLARQDYVNLWESFNSPTDTILPTQFLFNQSGNIYIMARNGTLLDLISKNPVSTTDFFQRGTLDYDGISGNTFTPRPMAQVLEGGFWRGQLHLTFLMIYARPSHYMVAQHLVDSIAIEH</sequence>
<dbReference type="PANTHER" id="PTHR47976:SF108">
    <property type="entry name" value="G-TYPE LECTIN S-RECEPTOR-LIKE SERINE_THREONINE-PROTEIN KINASE LECRK1"/>
    <property type="match status" value="1"/>
</dbReference>
<dbReference type="InterPro" id="IPR051343">
    <property type="entry name" value="G-type_lectin_kinases/EP1-like"/>
</dbReference>
<keyword evidence="4" id="KW-1185">Reference proteome</keyword>
<evidence type="ECO:0000313" key="4">
    <source>
        <dbReference type="Proteomes" id="UP000237347"/>
    </source>
</evidence>
<reference evidence="3 4" key="1">
    <citation type="journal article" date="2018" name="Sci. Data">
        <title>The draft genome sequence of cork oak.</title>
        <authorList>
            <person name="Ramos A.M."/>
            <person name="Usie A."/>
            <person name="Barbosa P."/>
            <person name="Barros P.M."/>
            <person name="Capote T."/>
            <person name="Chaves I."/>
            <person name="Simoes F."/>
            <person name="Abreu I."/>
            <person name="Carrasquinho I."/>
            <person name="Faro C."/>
            <person name="Guimaraes J.B."/>
            <person name="Mendonca D."/>
            <person name="Nobrega F."/>
            <person name="Rodrigues L."/>
            <person name="Saibo N.J.M."/>
            <person name="Varela M.C."/>
            <person name="Egas C."/>
            <person name="Matos J."/>
            <person name="Miguel C.M."/>
            <person name="Oliveira M.M."/>
            <person name="Ricardo C.P."/>
            <person name="Goncalves S."/>
        </authorList>
    </citation>
    <scope>NUCLEOTIDE SEQUENCE [LARGE SCALE GENOMIC DNA]</scope>
    <source>
        <strain evidence="4">cv. HL8</strain>
    </source>
</reference>
<name>A0AAW0IP45_QUESU</name>